<dbReference type="AlphaFoldDB" id="A0A7X5QRI6"/>
<evidence type="ECO:0000313" key="1">
    <source>
        <dbReference type="EMBL" id="NID14107.1"/>
    </source>
</evidence>
<evidence type="ECO:0000313" key="2">
    <source>
        <dbReference type="Proteomes" id="UP000518878"/>
    </source>
</evidence>
<name>A0A7X5QRI6_9GAMM</name>
<sequence>MANETGGPSADDWKSVPWELQNYVYYFLRTRHFPITIRNTLLIAHVLARRLADGPVEHRDLDIVIETSAVEYCLDDQAHTSQSRGRNA</sequence>
<comment type="caution">
    <text evidence="1">The sequence shown here is derived from an EMBL/GenBank/DDBJ whole genome shotgun (WGS) entry which is preliminary data.</text>
</comment>
<proteinExistence type="predicted"/>
<protein>
    <submittedName>
        <fullName evidence="1">Uncharacterized protein</fullName>
    </submittedName>
</protein>
<organism evidence="1 2">
    <name type="scientific">Luteibacter yeojuensis</name>
    <dbReference type="NCBI Taxonomy" id="345309"/>
    <lineage>
        <taxon>Bacteria</taxon>
        <taxon>Pseudomonadati</taxon>
        <taxon>Pseudomonadota</taxon>
        <taxon>Gammaproteobacteria</taxon>
        <taxon>Lysobacterales</taxon>
        <taxon>Rhodanobacteraceae</taxon>
        <taxon>Luteibacter</taxon>
    </lineage>
</organism>
<reference evidence="1 2" key="1">
    <citation type="journal article" date="2006" name="Int. J. Syst. Evol. Microbiol.">
        <title>Dyella yeojuensis sp. nov., isolated from greenhouse soil in Korea.</title>
        <authorList>
            <person name="Kim B.Y."/>
            <person name="Weon H.Y."/>
            <person name="Lee K.H."/>
            <person name="Seok S.J."/>
            <person name="Kwon S.W."/>
            <person name="Go S.J."/>
            <person name="Stackebrandt E."/>
        </authorList>
    </citation>
    <scope>NUCLEOTIDE SEQUENCE [LARGE SCALE GENOMIC DNA]</scope>
    <source>
        <strain evidence="1 2">DSM 17673</strain>
    </source>
</reference>
<dbReference type="RefSeq" id="WP_166697837.1">
    <property type="nucleotide sequence ID" value="NZ_JAAQTL010000001.1"/>
</dbReference>
<keyword evidence="2" id="KW-1185">Reference proteome</keyword>
<dbReference type="Proteomes" id="UP000518878">
    <property type="component" value="Unassembled WGS sequence"/>
</dbReference>
<accession>A0A7X5QRI6</accession>
<dbReference type="EMBL" id="JAAQTL010000001">
    <property type="protein sequence ID" value="NID14107.1"/>
    <property type="molecule type" value="Genomic_DNA"/>
</dbReference>
<gene>
    <name evidence="1" type="ORF">HBF32_01325</name>
</gene>